<comment type="subcellular location">
    <subcellularLocation>
        <location evidence="1">Membrane</location>
        <topology evidence="1">Multi-pass membrane protein</topology>
    </subcellularLocation>
</comment>
<comment type="similarity">
    <text evidence="5">Belongs to the SAT4 family.</text>
</comment>
<keyword evidence="10" id="KW-1185">Reference proteome</keyword>
<name>A0AAN6XSB4_9PEZI</name>
<feature type="transmembrane region" description="Helical" evidence="7">
    <location>
        <begin position="95"/>
        <end position="116"/>
    </location>
</feature>
<evidence type="ECO:0000256" key="4">
    <source>
        <dbReference type="ARBA" id="ARBA00023136"/>
    </source>
</evidence>
<dbReference type="Pfam" id="PF20684">
    <property type="entry name" value="Fung_rhodopsin"/>
    <property type="match status" value="1"/>
</dbReference>
<evidence type="ECO:0000313" key="10">
    <source>
        <dbReference type="Proteomes" id="UP001303160"/>
    </source>
</evidence>
<reference evidence="9" key="1">
    <citation type="journal article" date="2023" name="Mol. Phylogenet. Evol.">
        <title>Genome-scale phylogeny and comparative genomics of the fungal order Sordariales.</title>
        <authorList>
            <person name="Hensen N."/>
            <person name="Bonometti L."/>
            <person name="Westerberg I."/>
            <person name="Brannstrom I.O."/>
            <person name="Guillou S."/>
            <person name="Cros-Aarteil S."/>
            <person name="Calhoun S."/>
            <person name="Haridas S."/>
            <person name="Kuo A."/>
            <person name="Mondo S."/>
            <person name="Pangilinan J."/>
            <person name="Riley R."/>
            <person name="LaButti K."/>
            <person name="Andreopoulos B."/>
            <person name="Lipzen A."/>
            <person name="Chen C."/>
            <person name="Yan M."/>
            <person name="Daum C."/>
            <person name="Ng V."/>
            <person name="Clum A."/>
            <person name="Steindorff A."/>
            <person name="Ohm R.A."/>
            <person name="Martin F."/>
            <person name="Silar P."/>
            <person name="Natvig D.O."/>
            <person name="Lalanne C."/>
            <person name="Gautier V."/>
            <person name="Ament-Velasquez S.L."/>
            <person name="Kruys A."/>
            <person name="Hutchinson M.I."/>
            <person name="Powell A.J."/>
            <person name="Barry K."/>
            <person name="Miller A.N."/>
            <person name="Grigoriev I.V."/>
            <person name="Debuchy R."/>
            <person name="Gladieux P."/>
            <person name="Hiltunen Thoren M."/>
            <person name="Johannesson H."/>
        </authorList>
    </citation>
    <scope>NUCLEOTIDE SEQUENCE</scope>
    <source>
        <strain evidence="9">CBS 315.58</strain>
    </source>
</reference>
<dbReference type="PANTHER" id="PTHR33048">
    <property type="entry name" value="PTH11-LIKE INTEGRAL MEMBRANE PROTEIN (AFU_ORTHOLOGUE AFUA_5G11245)"/>
    <property type="match status" value="1"/>
</dbReference>
<evidence type="ECO:0000256" key="3">
    <source>
        <dbReference type="ARBA" id="ARBA00022989"/>
    </source>
</evidence>
<feature type="transmembrane region" description="Helical" evidence="7">
    <location>
        <begin position="172"/>
        <end position="196"/>
    </location>
</feature>
<feature type="transmembrane region" description="Helical" evidence="7">
    <location>
        <begin position="20"/>
        <end position="40"/>
    </location>
</feature>
<dbReference type="InterPro" id="IPR049326">
    <property type="entry name" value="Rhodopsin_dom_fungi"/>
</dbReference>
<feature type="domain" description="Rhodopsin" evidence="8">
    <location>
        <begin position="36"/>
        <end position="272"/>
    </location>
</feature>
<gene>
    <name evidence="9" type="ORF">QBC40DRAFT_319530</name>
</gene>
<evidence type="ECO:0000256" key="7">
    <source>
        <dbReference type="SAM" id="Phobius"/>
    </source>
</evidence>
<dbReference type="EMBL" id="MU863893">
    <property type="protein sequence ID" value="KAK4202872.1"/>
    <property type="molecule type" value="Genomic_DNA"/>
</dbReference>
<dbReference type="GO" id="GO:0016020">
    <property type="term" value="C:membrane"/>
    <property type="evidence" value="ECO:0007669"/>
    <property type="project" value="UniProtKB-SubCell"/>
</dbReference>
<evidence type="ECO:0000313" key="9">
    <source>
        <dbReference type="EMBL" id="KAK4202872.1"/>
    </source>
</evidence>
<keyword evidence="4 7" id="KW-0472">Membrane</keyword>
<dbReference type="Proteomes" id="UP001303160">
    <property type="component" value="Unassembled WGS sequence"/>
</dbReference>
<feature type="transmembrane region" description="Helical" evidence="7">
    <location>
        <begin position="208"/>
        <end position="228"/>
    </location>
</feature>
<dbReference type="AlphaFoldDB" id="A0AAN6XSB4"/>
<evidence type="ECO:0000256" key="1">
    <source>
        <dbReference type="ARBA" id="ARBA00004141"/>
    </source>
</evidence>
<reference evidence="9" key="2">
    <citation type="submission" date="2023-05" db="EMBL/GenBank/DDBJ databases">
        <authorList>
            <consortium name="Lawrence Berkeley National Laboratory"/>
            <person name="Steindorff A."/>
            <person name="Hensen N."/>
            <person name="Bonometti L."/>
            <person name="Westerberg I."/>
            <person name="Brannstrom I.O."/>
            <person name="Guillou S."/>
            <person name="Cros-Aarteil S."/>
            <person name="Calhoun S."/>
            <person name="Haridas S."/>
            <person name="Kuo A."/>
            <person name="Mondo S."/>
            <person name="Pangilinan J."/>
            <person name="Riley R."/>
            <person name="Labutti K."/>
            <person name="Andreopoulos B."/>
            <person name="Lipzen A."/>
            <person name="Chen C."/>
            <person name="Yanf M."/>
            <person name="Daum C."/>
            <person name="Ng V."/>
            <person name="Clum A."/>
            <person name="Ohm R."/>
            <person name="Martin F."/>
            <person name="Silar P."/>
            <person name="Natvig D."/>
            <person name="Lalanne C."/>
            <person name="Gautier V."/>
            <person name="Ament-Velasquez S.L."/>
            <person name="Kruys A."/>
            <person name="Hutchinson M.I."/>
            <person name="Powell A.J."/>
            <person name="Barry K."/>
            <person name="Miller A.N."/>
            <person name="Grigoriev I.V."/>
            <person name="Debuchy R."/>
            <person name="Gladieux P."/>
            <person name="Thoren M.H."/>
            <person name="Johannesson H."/>
        </authorList>
    </citation>
    <scope>NUCLEOTIDE SEQUENCE</scope>
    <source>
        <strain evidence="9">CBS 315.58</strain>
    </source>
</reference>
<feature type="compositionally biased region" description="Basic and acidic residues" evidence="6">
    <location>
        <begin position="322"/>
        <end position="340"/>
    </location>
</feature>
<feature type="compositionally biased region" description="Low complexity" evidence="6">
    <location>
        <begin position="294"/>
        <end position="303"/>
    </location>
</feature>
<evidence type="ECO:0000256" key="6">
    <source>
        <dbReference type="SAM" id="MobiDB-lite"/>
    </source>
</evidence>
<comment type="caution">
    <text evidence="9">The sequence shown here is derived from an EMBL/GenBank/DDBJ whole genome shotgun (WGS) entry which is preliminary data.</text>
</comment>
<accession>A0AAN6XSB4</accession>
<keyword evidence="2 7" id="KW-0812">Transmembrane</keyword>
<proteinExistence type="inferred from homology"/>
<feature type="transmembrane region" description="Helical" evidence="7">
    <location>
        <begin position="52"/>
        <end position="75"/>
    </location>
</feature>
<feature type="region of interest" description="Disordered" evidence="6">
    <location>
        <begin position="282"/>
        <end position="340"/>
    </location>
</feature>
<protein>
    <recommendedName>
        <fullName evidence="8">Rhodopsin domain-containing protein</fullName>
    </recommendedName>
</protein>
<evidence type="ECO:0000256" key="2">
    <source>
        <dbReference type="ARBA" id="ARBA00022692"/>
    </source>
</evidence>
<evidence type="ECO:0000259" key="8">
    <source>
        <dbReference type="Pfam" id="PF20684"/>
    </source>
</evidence>
<dbReference type="PANTHER" id="PTHR33048:SF47">
    <property type="entry name" value="INTEGRAL MEMBRANE PROTEIN-RELATED"/>
    <property type="match status" value="1"/>
</dbReference>
<feature type="transmembrane region" description="Helical" evidence="7">
    <location>
        <begin position="137"/>
        <end position="160"/>
    </location>
</feature>
<keyword evidence="3 7" id="KW-1133">Transmembrane helix</keyword>
<evidence type="ECO:0000256" key="5">
    <source>
        <dbReference type="ARBA" id="ARBA00038359"/>
    </source>
</evidence>
<dbReference type="InterPro" id="IPR052337">
    <property type="entry name" value="SAT4-like"/>
</dbReference>
<organism evidence="9 10">
    <name type="scientific">Triangularia verruculosa</name>
    <dbReference type="NCBI Taxonomy" id="2587418"/>
    <lineage>
        <taxon>Eukaryota</taxon>
        <taxon>Fungi</taxon>
        <taxon>Dikarya</taxon>
        <taxon>Ascomycota</taxon>
        <taxon>Pezizomycotina</taxon>
        <taxon>Sordariomycetes</taxon>
        <taxon>Sordariomycetidae</taxon>
        <taxon>Sordariales</taxon>
        <taxon>Podosporaceae</taxon>
        <taxon>Triangularia</taxon>
    </lineage>
</organism>
<sequence>MAGPSPNPALDGESRVGEIIAILSVASVLSTLVVALRCYCRAVILRSFGLDDVLIVPAQILTLASAVAIGLEAKYGLGRHIWMMPDEDYVPYMKSFFSSIVVYNVAVCLTKISILLQYKRIFSNTILRKIIKFGLGFLILWGITLCFLLPLVCIPTAAFWDPDVEGFCLDNATIWYVMAGVNVVTDFSIFSMPIPVINSLHLPRGRKAMLLIVFTLGIFPCAVAIYRIRTLHAAAQSTDPTWDNVDAATFSFLELSVGVIAICLPTLRPILAHAMPHIFGSSHRSGPGTGPTGGRASRTPFGAAGTGGGGSSARRGSMFKGTLRESDSTEGLRFDESITPRSRIENDVEFGKLDPAGHVHGPGPRRYSVSVVAGWEMQNIREPGRSGDKSGIKTTTIVTQKVSFGALDEVERGQARENEVL</sequence>
<feature type="transmembrane region" description="Helical" evidence="7">
    <location>
        <begin position="248"/>
        <end position="267"/>
    </location>
</feature>